<dbReference type="EMBL" id="BAAAYU010000005">
    <property type="protein sequence ID" value="GAA3633006.1"/>
    <property type="molecule type" value="Genomic_DNA"/>
</dbReference>
<evidence type="ECO:0000313" key="3">
    <source>
        <dbReference type="Proteomes" id="UP001501697"/>
    </source>
</evidence>
<proteinExistence type="predicted"/>
<feature type="region of interest" description="Disordered" evidence="1">
    <location>
        <begin position="1"/>
        <end position="20"/>
    </location>
</feature>
<protein>
    <submittedName>
        <fullName evidence="2">Uncharacterized protein</fullName>
    </submittedName>
</protein>
<keyword evidence="3" id="KW-1185">Reference proteome</keyword>
<feature type="region of interest" description="Disordered" evidence="1">
    <location>
        <begin position="249"/>
        <end position="270"/>
    </location>
</feature>
<evidence type="ECO:0000256" key="1">
    <source>
        <dbReference type="SAM" id="MobiDB-lite"/>
    </source>
</evidence>
<gene>
    <name evidence="2" type="ORF">GCM10022200_15050</name>
</gene>
<feature type="compositionally biased region" description="Polar residues" evidence="1">
    <location>
        <begin position="257"/>
        <end position="270"/>
    </location>
</feature>
<name>A0ABP7AHW0_9MICO</name>
<sequence>MSQSILPAVEPNGEDRATGSVSRRTLVKGAAWAVPVIALAAPVPVYAASECTPTTALDTLRPGTEPSQIVFQPSGVVAALAYSDSTPTGGTGATGEVAATSTNPSWNYIELEMTENLSQGSWVQLTITLSEPVEGLSFVLHDIDSVGGQWQDTVEILTTGYTSVNGGNVQGNGTAGNRFRPILPGDTPISSGLGDVRLTWPGPVQVVTLRYIAGITGDSDNQHIGVGDLSYLACLPGGTQRAARAMAAPQRHRISTGAPSFLTSDGSSDQ</sequence>
<reference evidence="3" key="1">
    <citation type="journal article" date="2019" name="Int. J. Syst. Evol. Microbiol.">
        <title>The Global Catalogue of Microorganisms (GCM) 10K type strain sequencing project: providing services to taxonomists for standard genome sequencing and annotation.</title>
        <authorList>
            <consortium name="The Broad Institute Genomics Platform"/>
            <consortium name="The Broad Institute Genome Sequencing Center for Infectious Disease"/>
            <person name="Wu L."/>
            <person name="Ma J."/>
        </authorList>
    </citation>
    <scope>NUCLEOTIDE SEQUENCE [LARGE SCALE GENOMIC DNA]</scope>
    <source>
        <strain evidence="3">JCM 16544</strain>
    </source>
</reference>
<organism evidence="2 3">
    <name type="scientific">Microbacterium awajiense</name>
    <dbReference type="NCBI Taxonomy" id="415214"/>
    <lineage>
        <taxon>Bacteria</taxon>
        <taxon>Bacillati</taxon>
        <taxon>Actinomycetota</taxon>
        <taxon>Actinomycetes</taxon>
        <taxon>Micrococcales</taxon>
        <taxon>Microbacteriaceae</taxon>
        <taxon>Microbacterium</taxon>
    </lineage>
</organism>
<accession>A0ABP7AHW0</accession>
<dbReference type="Proteomes" id="UP001501697">
    <property type="component" value="Unassembled WGS sequence"/>
</dbReference>
<evidence type="ECO:0000313" key="2">
    <source>
        <dbReference type="EMBL" id="GAA3633006.1"/>
    </source>
</evidence>
<dbReference type="RefSeq" id="WP_344737379.1">
    <property type="nucleotide sequence ID" value="NZ_BAAAYU010000005.1"/>
</dbReference>
<dbReference type="PROSITE" id="PS51318">
    <property type="entry name" value="TAT"/>
    <property type="match status" value="1"/>
</dbReference>
<dbReference type="InterPro" id="IPR006311">
    <property type="entry name" value="TAT_signal"/>
</dbReference>
<comment type="caution">
    <text evidence="2">The sequence shown here is derived from an EMBL/GenBank/DDBJ whole genome shotgun (WGS) entry which is preliminary data.</text>
</comment>